<feature type="active site" evidence="11">
    <location>
        <position position="290"/>
    </location>
</feature>
<dbReference type="NCBIfam" id="NF006829">
    <property type="entry name" value="PRK09352.1"/>
    <property type="match status" value="1"/>
</dbReference>
<keyword evidence="8 11" id="KW-0275">Fatty acid biosynthesis</keyword>
<evidence type="ECO:0000259" key="13">
    <source>
        <dbReference type="Pfam" id="PF08545"/>
    </source>
</evidence>
<dbReference type="FunFam" id="3.40.47.10:FF:000004">
    <property type="entry name" value="3-oxoacyl-[acyl-carrier-protein] synthase 3"/>
    <property type="match status" value="1"/>
</dbReference>
<keyword evidence="5 11" id="KW-0808">Transferase</keyword>
<dbReference type="PANTHER" id="PTHR43091:SF1">
    <property type="entry name" value="BETA-KETOACYL-[ACYL-CARRIER-PROTEIN] SYNTHASE III, CHLOROPLASTIC"/>
    <property type="match status" value="1"/>
</dbReference>
<keyword evidence="14" id="KW-0150">Chloroplast</keyword>
<dbReference type="PANTHER" id="PTHR43091">
    <property type="entry name" value="3-OXOACYL-[ACYL-CARRIER-PROTEIN] SYNTHASE"/>
    <property type="match status" value="1"/>
</dbReference>
<protein>
    <recommendedName>
        <fullName evidence="3 11">Beta-ketoacyl-[acyl-carrier-protein] synthase III</fullName>
        <shortName evidence="11">Beta-ketoacyl-ACP synthase III</shortName>
        <shortName evidence="11">KAS III</shortName>
        <ecNumber evidence="3 11">2.3.1.180</ecNumber>
    </recommendedName>
    <alternativeName>
        <fullName evidence="11">3-oxoacyl-[acyl-carrier-protein] synthase 3</fullName>
    </alternativeName>
    <alternativeName>
        <fullName evidence="11">3-oxoacyl-[acyl-carrier-protein] synthase III</fullName>
    </alternativeName>
</protein>
<dbReference type="AlphaFoldDB" id="A0A1Z1MJI3"/>
<dbReference type="HAMAP" id="MF_01815">
    <property type="entry name" value="FabH"/>
    <property type="match status" value="1"/>
</dbReference>
<organism evidence="14">
    <name type="scientific">Spyridia filamentosa</name>
    <name type="common">Red alga</name>
    <name type="synonym">Fucus filamentosus</name>
    <dbReference type="NCBI Taxonomy" id="196632"/>
    <lineage>
        <taxon>Eukaryota</taxon>
        <taxon>Rhodophyta</taxon>
        <taxon>Florideophyceae</taxon>
        <taxon>Rhodymeniophycidae</taxon>
        <taxon>Ceramiales</taxon>
        <taxon>Spyridiaceae</taxon>
        <taxon>Spyridia</taxon>
    </lineage>
</organism>
<evidence type="ECO:0000256" key="8">
    <source>
        <dbReference type="ARBA" id="ARBA00023160"/>
    </source>
</evidence>
<comment type="subunit">
    <text evidence="11">Homodimer.</text>
</comment>
<comment type="domain">
    <text evidence="11">The last Arg residue of the ACP-binding site is essential for the weak association between ACP/AcpP and FabH.</text>
</comment>
<keyword evidence="6 11" id="KW-0276">Fatty acid metabolism</keyword>
<comment type="catalytic activity">
    <reaction evidence="9 11">
        <text>malonyl-[ACP] + acetyl-CoA + H(+) = 3-oxobutanoyl-[ACP] + CO2 + CoA</text>
        <dbReference type="Rhea" id="RHEA:12080"/>
        <dbReference type="Rhea" id="RHEA-COMP:9623"/>
        <dbReference type="Rhea" id="RHEA-COMP:9625"/>
        <dbReference type="ChEBI" id="CHEBI:15378"/>
        <dbReference type="ChEBI" id="CHEBI:16526"/>
        <dbReference type="ChEBI" id="CHEBI:57287"/>
        <dbReference type="ChEBI" id="CHEBI:57288"/>
        <dbReference type="ChEBI" id="CHEBI:78449"/>
        <dbReference type="ChEBI" id="CHEBI:78450"/>
        <dbReference type="EC" id="2.3.1.180"/>
    </reaction>
</comment>
<keyword evidence="11" id="KW-0511">Multifunctional enzyme</keyword>
<evidence type="ECO:0000259" key="12">
    <source>
        <dbReference type="Pfam" id="PF08541"/>
    </source>
</evidence>
<dbReference type="GO" id="GO:0004315">
    <property type="term" value="F:3-oxoacyl-[acyl-carrier-protein] synthase activity"/>
    <property type="evidence" value="ECO:0007669"/>
    <property type="project" value="InterPro"/>
</dbReference>
<comment type="function">
    <text evidence="10">Catalyzes the condensation reaction of fatty acid synthesis by the addition to an acyl acceptor of two carbons from malonyl-ACP. KAS III catalyzes the first condensation reaction which initiates fatty acid synthesis and may therefore play a role in governing the total rate of fatty acid production. Possesses both acetoacetyl-ACP synthase and acetyl transacylase activities.</text>
</comment>
<evidence type="ECO:0000256" key="6">
    <source>
        <dbReference type="ARBA" id="ARBA00022832"/>
    </source>
</evidence>
<comment type="similarity">
    <text evidence="2 11">Belongs to the thiolase-like superfamily. FabH family.</text>
</comment>
<dbReference type="Gene3D" id="3.40.47.10">
    <property type="match status" value="1"/>
</dbReference>
<keyword evidence="4 11" id="KW-0444">Lipid biosynthesis</keyword>
<dbReference type="EMBL" id="MF101441">
    <property type="protein sequence ID" value="ARW66106.1"/>
    <property type="molecule type" value="Genomic_DNA"/>
</dbReference>
<dbReference type="InterPro" id="IPR016039">
    <property type="entry name" value="Thiolase-like"/>
</dbReference>
<feature type="domain" description="Beta-ketoacyl-[acyl-carrier-protein] synthase III C-terminal" evidence="12">
    <location>
        <begin position="245"/>
        <end position="333"/>
    </location>
</feature>
<dbReference type="GeneID" id="33359200"/>
<feature type="domain" description="Beta-ketoacyl-[acyl-carrier-protein] synthase III N-terminal" evidence="13">
    <location>
        <begin position="112"/>
        <end position="191"/>
    </location>
</feature>
<evidence type="ECO:0000313" key="14">
    <source>
        <dbReference type="EMBL" id="ARW66106.1"/>
    </source>
</evidence>
<evidence type="ECO:0000256" key="10">
    <source>
        <dbReference type="ARBA" id="ARBA00057449"/>
    </source>
</evidence>
<evidence type="ECO:0000256" key="5">
    <source>
        <dbReference type="ARBA" id="ARBA00022679"/>
    </source>
</evidence>
<geneLocation type="chloroplast" evidence="14"/>
<evidence type="ECO:0000256" key="11">
    <source>
        <dbReference type="HAMAP-Rule" id="MF_01815"/>
    </source>
</evidence>
<dbReference type="Pfam" id="PF08541">
    <property type="entry name" value="ACP_syn_III_C"/>
    <property type="match status" value="1"/>
</dbReference>
<dbReference type="GO" id="GO:0006633">
    <property type="term" value="P:fatty acid biosynthetic process"/>
    <property type="evidence" value="ECO:0007669"/>
    <property type="project" value="UniProtKB-UniRule"/>
</dbReference>
<feature type="active site" evidence="11">
    <location>
        <position position="260"/>
    </location>
</feature>
<evidence type="ECO:0000256" key="2">
    <source>
        <dbReference type="ARBA" id="ARBA00008642"/>
    </source>
</evidence>
<name>A0A1Z1MJI3_SPYFI</name>
<dbReference type="InterPro" id="IPR013751">
    <property type="entry name" value="ACP_syn_III_N"/>
</dbReference>
<evidence type="ECO:0000256" key="7">
    <source>
        <dbReference type="ARBA" id="ARBA00023098"/>
    </source>
</evidence>
<evidence type="ECO:0000256" key="9">
    <source>
        <dbReference type="ARBA" id="ARBA00052419"/>
    </source>
</evidence>
<dbReference type="GO" id="GO:0033818">
    <property type="term" value="F:beta-ketoacyl-acyl-carrier-protein synthase III activity"/>
    <property type="evidence" value="ECO:0007669"/>
    <property type="project" value="UniProtKB-UniRule"/>
</dbReference>
<evidence type="ECO:0000256" key="3">
    <source>
        <dbReference type="ARBA" id="ARBA00012333"/>
    </source>
</evidence>
<sequence>MKSSAKQGSLIVSTGSAVPDFTINNYQISQIVETSDEWILARTGISERRLLTDYNHSVIDLAVEASKQALEKIDMDPLKIDLIILATSSPNDLFGSASQLQAKIKAFNAVAFDLTAACSGFVIALVTASQFLQTGNYNNILIVGADALSKWTNWSDRSTCILFGDGAGAAILQSCSLQNNEILGFHLSTDGNYSDQLSLAYQNQYSPHPSLKLAQGSFNYIQMNGREVYKFAISKVPESILLCLNSLNLSADDVNWLLLHQANDRILKAVADKLSIGSDKIISNLNKYGNTSAASIPLVLDQALSENKISKGDIVVVSGFGAGLTWGTVVLRWMSD</sequence>
<dbReference type="SUPFAM" id="SSF53901">
    <property type="entry name" value="Thiolase-like"/>
    <property type="match status" value="1"/>
</dbReference>
<keyword evidence="7 11" id="KW-0443">Lipid metabolism</keyword>
<feature type="region of interest" description="ACP-binding" evidence="11">
    <location>
        <begin position="261"/>
        <end position="265"/>
    </location>
</feature>
<comment type="subcellular location">
    <subcellularLocation>
        <location evidence="11">Plastid</location>
        <location evidence="11">Chloroplast</location>
    </subcellularLocation>
</comment>
<dbReference type="CDD" id="cd00830">
    <property type="entry name" value="KAS_III"/>
    <property type="match status" value="1"/>
</dbReference>
<dbReference type="GO" id="GO:0009507">
    <property type="term" value="C:chloroplast"/>
    <property type="evidence" value="ECO:0007669"/>
    <property type="project" value="UniProtKB-SubCell"/>
</dbReference>
<evidence type="ECO:0000256" key="4">
    <source>
        <dbReference type="ARBA" id="ARBA00022516"/>
    </source>
</evidence>
<dbReference type="NCBIfam" id="TIGR00747">
    <property type="entry name" value="fabH"/>
    <property type="match status" value="1"/>
</dbReference>
<dbReference type="UniPathway" id="UPA00094"/>
<dbReference type="InterPro" id="IPR013747">
    <property type="entry name" value="ACP_syn_III_C"/>
</dbReference>
<dbReference type="InterPro" id="IPR004655">
    <property type="entry name" value="FabH"/>
</dbReference>
<feature type="active site" evidence="11">
    <location>
        <position position="118"/>
    </location>
</feature>
<dbReference type="Pfam" id="PF08545">
    <property type="entry name" value="ACP_syn_III"/>
    <property type="match status" value="1"/>
</dbReference>
<keyword evidence="11" id="KW-0012">Acyltransferase</keyword>
<keyword evidence="14" id="KW-0934">Plastid</keyword>
<dbReference type="RefSeq" id="YP_009396920.1">
    <property type="nucleotide sequence ID" value="NC_035285.1"/>
</dbReference>
<dbReference type="EC" id="2.3.1.180" evidence="3 11"/>
<comment type="pathway">
    <text evidence="1 11">Lipid metabolism; fatty acid biosynthesis.</text>
</comment>
<evidence type="ECO:0000256" key="1">
    <source>
        <dbReference type="ARBA" id="ARBA00005194"/>
    </source>
</evidence>
<proteinExistence type="inferred from homology"/>
<accession>A0A1Z1MJI3</accession>
<gene>
    <name evidence="11 14" type="primary">fabH</name>
</gene>
<reference evidence="14" key="1">
    <citation type="journal article" date="2017" name="J. Phycol.">
        <title>Analysis of chloroplast genomes and a supermatrix inform reclassification of the Rhodomelaceae (Rhodophyta).</title>
        <authorList>
            <person name="Diaz-Tapia P."/>
            <person name="Maggs C.A."/>
            <person name="West J.A."/>
            <person name="Verbruggen H."/>
        </authorList>
    </citation>
    <scope>NUCLEOTIDE SEQUENCE</scope>
    <source>
        <strain evidence="14">PD1020</strain>
    </source>
</reference>
<comment type="function">
    <text evidence="11">Catalyzes the condensation reaction of fatty acid synthesis by the addition to an acyl acceptor of two carbons from malonyl-ACP. Catalyzes the first condensation reaction which initiates fatty acid synthesis and may therefore play a role in governing the total rate of fatty acid production. Possesses both acetoacetyl-ACP synthase and acetyl transacylase activities. Its substrate specificity determines the biosynthesis of branched-chain and/or straight-chain of fatty acids.</text>
</comment>